<protein>
    <submittedName>
        <fullName evidence="1">Uncharacterized protein</fullName>
    </submittedName>
</protein>
<accession>A0A5S9LZF1</accession>
<evidence type="ECO:0000313" key="2">
    <source>
        <dbReference type="Proteomes" id="UP000464658"/>
    </source>
</evidence>
<dbReference type="AlphaFoldDB" id="A0A5S9LZF1"/>
<dbReference type="EMBL" id="AP021906">
    <property type="protein sequence ID" value="BBP86767.1"/>
    <property type="molecule type" value="Genomic_DNA"/>
</dbReference>
<evidence type="ECO:0000313" key="1">
    <source>
        <dbReference type="EMBL" id="BBP86767.1"/>
    </source>
</evidence>
<gene>
    <name evidence="1" type="ORF">BsIDN1_03850</name>
</gene>
<reference evidence="1 2" key="1">
    <citation type="submission" date="2019-12" db="EMBL/GenBank/DDBJ databases">
        <title>Full genome sequence of a Bacillus safensis strain isolated from commercially available natto in Indonesia.</title>
        <authorList>
            <person name="Yoshida M."/>
            <person name="Uomi M."/>
            <person name="Waturangi D."/>
            <person name="Ekaputri J.J."/>
            <person name="Setiamarga D.H.E."/>
        </authorList>
    </citation>
    <scope>NUCLEOTIDE SEQUENCE [LARGE SCALE GENOMIC DNA]</scope>
    <source>
        <strain evidence="1 2">IDN1</strain>
    </source>
</reference>
<organism evidence="1 2">
    <name type="scientific">Bacillus safensis</name>
    <dbReference type="NCBI Taxonomy" id="561879"/>
    <lineage>
        <taxon>Bacteria</taxon>
        <taxon>Bacillati</taxon>
        <taxon>Bacillota</taxon>
        <taxon>Bacilli</taxon>
        <taxon>Bacillales</taxon>
        <taxon>Bacillaceae</taxon>
        <taxon>Bacillus</taxon>
    </lineage>
</organism>
<sequence>MLLPTSAQIQDPKKVKAAIEHMRSQKLIFSTWVDHRLLHPDWADLLKEYHLQEVERNTIMMLEHTGDIDPVTSSSLTIKEVLDEQTLFDYTHIFIELFKGSTEAAALEDYFQRFSIKNYTQKLACSWDMNTISRSQQAYYSRQTTATVFMMS</sequence>
<name>A0A5S9LZF1_BACIA</name>
<proteinExistence type="predicted"/>
<dbReference type="Proteomes" id="UP000464658">
    <property type="component" value="Chromosome"/>
</dbReference>